<dbReference type="PANTHER" id="PTHR43179">
    <property type="entry name" value="RHAMNOSYLTRANSFERASE WBBL"/>
    <property type="match status" value="1"/>
</dbReference>
<feature type="domain" description="Glycosyltransferase 2-like" evidence="1">
    <location>
        <begin position="4"/>
        <end position="171"/>
    </location>
</feature>
<protein>
    <recommendedName>
        <fullName evidence="1">Glycosyltransferase 2-like domain-containing protein</fullName>
    </recommendedName>
</protein>
<dbReference type="EMBL" id="PEWD01000050">
    <property type="protein sequence ID" value="PIU68850.1"/>
    <property type="molecule type" value="Genomic_DNA"/>
</dbReference>
<dbReference type="CDD" id="cd04186">
    <property type="entry name" value="GT_2_like_c"/>
    <property type="match status" value="1"/>
</dbReference>
<reference evidence="3" key="1">
    <citation type="submission" date="2017-09" db="EMBL/GenBank/DDBJ databases">
        <title>Depth-based differentiation of microbial function through sediment-hosted aquifers and enrichment of novel symbionts in the deep terrestrial subsurface.</title>
        <authorList>
            <person name="Probst A.J."/>
            <person name="Ladd B."/>
            <person name="Jarett J.K."/>
            <person name="Geller-Mcgrath D.E."/>
            <person name="Sieber C.M.K."/>
            <person name="Emerson J.B."/>
            <person name="Anantharaman K."/>
            <person name="Thomas B.C."/>
            <person name="Malmstrom R."/>
            <person name="Stieglmeier M."/>
            <person name="Klingl A."/>
            <person name="Woyke T."/>
            <person name="Ryan C.M."/>
            <person name="Banfield J.F."/>
        </authorList>
    </citation>
    <scope>NUCLEOTIDE SEQUENCE [LARGE SCALE GENOMIC DNA]</scope>
</reference>
<dbReference type="Proteomes" id="UP000229916">
    <property type="component" value="Unassembled WGS sequence"/>
</dbReference>
<accession>A0A2M7ANK4</accession>
<name>A0A2M7ANK4_UNCKA</name>
<dbReference type="Pfam" id="PF00535">
    <property type="entry name" value="Glycos_transf_2"/>
    <property type="match status" value="1"/>
</dbReference>
<evidence type="ECO:0000313" key="2">
    <source>
        <dbReference type="EMBL" id="PIU68850.1"/>
    </source>
</evidence>
<dbReference type="InterPro" id="IPR029044">
    <property type="entry name" value="Nucleotide-diphossugar_trans"/>
</dbReference>
<dbReference type="PANTHER" id="PTHR43179:SF7">
    <property type="entry name" value="RHAMNOSYLTRANSFERASE WBBL"/>
    <property type="match status" value="1"/>
</dbReference>
<sequence length="266" mass="30600">MAFSIIILSYNTKQLLTDCLNSILGISHNENLEIIIVDNCSQDGSVDFLKRNFGKRIKIIENKVNKGFGVANNQGAREARGQYLFFVNSDTLLFDDIFGKAKRFFEHSPQTALVAPQLILENGEEQKYAYGGFPNFPNLILRKFSQEAKDKMVFEVDWVSGAAFFIKKNVFDKIQGFDANFFMYFEDIDLCKRVKDMGYQIAVNKNLKIAHLGGKSISAAWQRKKLYYRSQDFFCRKHYGLAAMLILKLIRLPYQALVYAFSLKRV</sequence>
<evidence type="ECO:0000259" key="1">
    <source>
        <dbReference type="Pfam" id="PF00535"/>
    </source>
</evidence>
<comment type="caution">
    <text evidence="2">The sequence shown here is derived from an EMBL/GenBank/DDBJ whole genome shotgun (WGS) entry which is preliminary data.</text>
</comment>
<gene>
    <name evidence="2" type="ORF">COS81_02420</name>
</gene>
<dbReference type="SUPFAM" id="SSF53448">
    <property type="entry name" value="Nucleotide-diphospho-sugar transferases"/>
    <property type="match status" value="1"/>
</dbReference>
<proteinExistence type="predicted"/>
<dbReference type="AlphaFoldDB" id="A0A2M7ANK4"/>
<organism evidence="2 3">
    <name type="scientific">candidate division WWE3 bacterium CG06_land_8_20_14_3_00_42_16</name>
    <dbReference type="NCBI Taxonomy" id="1975083"/>
    <lineage>
        <taxon>Bacteria</taxon>
        <taxon>Katanobacteria</taxon>
    </lineage>
</organism>
<evidence type="ECO:0000313" key="3">
    <source>
        <dbReference type="Proteomes" id="UP000229916"/>
    </source>
</evidence>
<dbReference type="Gene3D" id="3.90.550.10">
    <property type="entry name" value="Spore Coat Polysaccharide Biosynthesis Protein SpsA, Chain A"/>
    <property type="match status" value="1"/>
</dbReference>
<dbReference type="InterPro" id="IPR001173">
    <property type="entry name" value="Glyco_trans_2-like"/>
</dbReference>